<evidence type="ECO:0000256" key="3">
    <source>
        <dbReference type="ARBA" id="ARBA00009504"/>
    </source>
</evidence>
<keyword evidence="6" id="KW-0479">Metal-binding</keyword>
<evidence type="ECO:0000256" key="4">
    <source>
        <dbReference type="ARBA" id="ARBA00013382"/>
    </source>
</evidence>
<dbReference type="FunFam" id="2.30.30.870:FF:000001">
    <property type="entry name" value="Protein pelota homolog"/>
    <property type="match status" value="1"/>
</dbReference>
<dbReference type="PANTHER" id="PTHR10853:SF0">
    <property type="entry name" value="PROTEIN PELOTA HOMOLOG"/>
    <property type="match status" value="1"/>
</dbReference>
<dbReference type="GO" id="GO:0071025">
    <property type="term" value="P:RNA surveillance"/>
    <property type="evidence" value="ECO:0007669"/>
    <property type="project" value="InterPro"/>
</dbReference>
<dbReference type="GO" id="GO:0046872">
    <property type="term" value="F:metal ion binding"/>
    <property type="evidence" value="ECO:0007669"/>
    <property type="project" value="UniProtKB-KW"/>
</dbReference>
<evidence type="ECO:0000313" key="10">
    <source>
        <dbReference type="Proteomes" id="UP000030673"/>
    </source>
</evidence>
<dbReference type="SUPFAM" id="SSF159065">
    <property type="entry name" value="Dom34/Pelota N-terminal domain-like"/>
    <property type="match status" value="1"/>
</dbReference>
<feature type="compositionally biased region" description="Polar residues" evidence="7">
    <location>
        <begin position="565"/>
        <end position="578"/>
    </location>
</feature>
<dbReference type="GO" id="GO:0032790">
    <property type="term" value="P:ribosome disassembly"/>
    <property type="evidence" value="ECO:0007669"/>
    <property type="project" value="TreeGrafter"/>
</dbReference>
<dbReference type="Gene3D" id="3.30.420.60">
    <property type="entry name" value="eRF1 domain 2"/>
    <property type="match status" value="1"/>
</dbReference>
<dbReference type="InterPro" id="IPR042226">
    <property type="entry name" value="eFR1_2_sf"/>
</dbReference>
<feature type="domain" description="eRF1/Pelota-like N-terminal" evidence="8">
    <location>
        <begin position="1"/>
        <end position="129"/>
    </location>
</feature>
<feature type="compositionally biased region" description="Acidic residues" evidence="7">
    <location>
        <begin position="583"/>
        <end position="600"/>
    </location>
</feature>
<dbReference type="Pfam" id="PF03465">
    <property type="entry name" value="eRF1_3"/>
    <property type="match status" value="1"/>
</dbReference>
<accession>W7JW68</accession>
<dbReference type="Pfam" id="PF26356">
    <property type="entry name" value="Pelota_N"/>
    <property type="match status" value="1"/>
</dbReference>
<dbReference type="Pfam" id="PF03464">
    <property type="entry name" value="eRF1_2"/>
    <property type="match status" value="1"/>
</dbReference>
<dbReference type="Gene3D" id="3.30.1330.30">
    <property type="match status" value="1"/>
</dbReference>
<dbReference type="FunFam" id="3.30.1330.30:FF:000008">
    <property type="entry name" value="Protein pelota homolog"/>
    <property type="match status" value="1"/>
</dbReference>
<proteinExistence type="inferred from homology"/>
<evidence type="ECO:0000313" key="9">
    <source>
        <dbReference type="EMBL" id="EWC89303.1"/>
    </source>
</evidence>
<comment type="cofactor">
    <cofactor evidence="1">
        <name>a divalent metal cation</name>
        <dbReference type="ChEBI" id="CHEBI:60240"/>
    </cofactor>
</comment>
<dbReference type="InterPro" id="IPR004405">
    <property type="entry name" value="TF_pelota"/>
</dbReference>
<comment type="similarity">
    <text evidence="3">Belongs to the eukaryotic release factor 1 family. Pelota subfamily.</text>
</comment>
<comment type="subcellular location">
    <subcellularLocation>
        <location evidence="2">Cytoplasm</location>
    </subcellularLocation>
</comment>
<dbReference type="InterPro" id="IPR029064">
    <property type="entry name" value="Ribosomal_eL30-like_sf"/>
</dbReference>
<dbReference type="InterPro" id="IPR038069">
    <property type="entry name" value="Pelota/DOM34_N"/>
</dbReference>
<keyword evidence="10" id="KW-1185">Reference proteome</keyword>
<dbReference type="GO" id="GO:0070481">
    <property type="term" value="P:nuclear-transcribed mRNA catabolic process, non-stop decay"/>
    <property type="evidence" value="ECO:0007669"/>
    <property type="project" value="InterPro"/>
</dbReference>
<dbReference type="NCBIfam" id="TIGR00111">
    <property type="entry name" value="pelota"/>
    <property type="match status" value="1"/>
</dbReference>
<evidence type="ECO:0000259" key="8">
    <source>
        <dbReference type="SMART" id="SM01194"/>
    </source>
</evidence>
<gene>
    <name evidence="9" type="ORF">PFNF54_01867</name>
</gene>
<dbReference type="GO" id="GO:0005737">
    <property type="term" value="C:cytoplasm"/>
    <property type="evidence" value="ECO:0007669"/>
    <property type="project" value="UniProtKB-SubCell"/>
</dbReference>
<evidence type="ECO:0000256" key="1">
    <source>
        <dbReference type="ARBA" id="ARBA00001968"/>
    </source>
</evidence>
<organism evidence="9 10">
    <name type="scientific">Plasmodium falciparum (isolate NF54)</name>
    <dbReference type="NCBI Taxonomy" id="5843"/>
    <lineage>
        <taxon>Eukaryota</taxon>
        <taxon>Sar</taxon>
        <taxon>Alveolata</taxon>
        <taxon>Apicomplexa</taxon>
        <taxon>Aconoidasida</taxon>
        <taxon>Haemosporida</taxon>
        <taxon>Plasmodiidae</taxon>
        <taxon>Plasmodium</taxon>
        <taxon>Plasmodium (Laverania)</taxon>
    </lineage>
</organism>
<dbReference type="SUPFAM" id="SSF53137">
    <property type="entry name" value="Translational machinery components"/>
    <property type="match status" value="1"/>
</dbReference>
<protein>
    <recommendedName>
        <fullName evidence="4">Eukaryotic peptide chain release factor subunit 1</fullName>
    </recommendedName>
</protein>
<dbReference type="SMART" id="SM01194">
    <property type="entry name" value="eRF1_1"/>
    <property type="match status" value="1"/>
</dbReference>
<dbReference type="Proteomes" id="UP000030673">
    <property type="component" value="Unassembled WGS sequence"/>
</dbReference>
<dbReference type="InterPro" id="IPR005142">
    <property type="entry name" value="eRF1_3"/>
</dbReference>
<feature type="region of interest" description="Disordered" evidence="7">
    <location>
        <begin position="565"/>
        <end position="608"/>
    </location>
</feature>
<dbReference type="GO" id="GO:0070966">
    <property type="term" value="P:nuclear-transcribed mRNA catabolic process, no-go decay"/>
    <property type="evidence" value="ECO:0007669"/>
    <property type="project" value="InterPro"/>
</dbReference>
<reference evidence="9 10" key="1">
    <citation type="submission" date="2013-02" db="EMBL/GenBank/DDBJ databases">
        <title>The Genome Sequence of Plasmodium falciparum NF54.</title>
        <authorList>
            <consortium name="The Broad Institute Genome Sequencing Platform"/>
            <consortium name="The Broad Institute Genome Sequencing Center for Infectious Disease"/>
            <person name="Neafsey D."/>
            <person name="Cheeseman I."/>
            <person name="Volkman S."/>
            <person name="Adams J."/>
            <person name="Walker B."/>
            <person name="Young S.K."/>
            <person name="Zeng Q."/>
            <person name="Gargeya S."/>
            <person name="Fitzgerald M."/>
            <person name="Haas B."/>
            <person name="Abouelleil A."/>
            <person name="Alvarado L."/>
            <person name="Arachchi H.M."/>
            <person name="Berlin A.M."/>
            <person name="Chapman S.B."/>
            <person name="Dewar J."/>
            <person name="Goldberg J."/>
            <person name="Griggs A."/>
            <person name="Gujja S."/>
            <person name="Hansen M."/>
            <person name="Howarth C."/>
            <person name="Imamovic A."/>
            <person name="Larimer J."/>
            <person name="McCowan C."/>
            <person name="Murphy C."/>
            <person name="Neiman D."/>
            <person name="Pearson M."/>
            <person name="Priest M."/>
            <person name="Roberts A."/>
            <person name="Saif S."/>
            <person name="Shea T."/>
            <person name="Sisk P."/>
            <person name="Sykes S."/>
            <person name="Wortman J."/>
            <person name="Nusbaum C."/>
            <person name="Birren B."/>
        </authorList>
    </citation>
    <scope>NUCLEOTIDE SEQUENCE [LARGE SCALE GENOMIC DNA]</scope>
    <source>
        <strain evidence="9 10">NF54</strain>
    </source>
</reference>
<evidence type="ECO:0000256" key="5">
    <source>
        <dbReference type="ARBA" id="ARBA00022490"/>
    </source>
</evidence>
<dbReference type="SUPFAM" id="SSF55315">
    <property type="entry name" value="L30e-like"/>
    <property type="match status" value="1"/>
</dbReference>
<evidence type="ECO:0000256" key="7">
    <source>
        <dbReference type="SAM" id="MobiDB-lite"/>
    </source>
</evidence>
<evidence type="ECO:0000256" key="6">
    <source>
        <dbReference type="ARBA" id="ARBA00022723"/>
    </source>
</evidence>
<dbReference type="AlphaFoldDB" id="W7JW68"/>
<feature type="region of interest" description="Disordered" evidence="7">
    <location>
        <begin position="382"/>
        <end position="430"/>
    </location>
</feature>
<dbReference type="InterPro" id="IPR058547">
    <property type="entry name" value="Pelota_N"/>
</dbReference>
<dbReference type="Gene3D" id="2.30.30.870">
    <property type="entry name" value="Pelota, domain A"/>
    <property type="match status" value="1"/>
</dbReference>
<dbReference type="InterPro" id="IPR005141">
    <property type="entry name" value="eRF1_2"/>
</dbReference>
<sequence>MKLLYRKRDNDKMIIGLITEEDDDLWGVYNLLSLNDEIESYTSRKVQKDIGNNSYVTEIRKLMLTLCITKIDFDCENNSLRVSGKNVKANEYVKIGQYHTFDIGLNDKIKIMKKNWDHIHREKLEECTNIKNNCEIAILLIDCGRANMYLLTQQLYKTVFSINKIIHKKKDKNNSSSYKKSLENFFNIVLKNLYSSINFEKIKCIVLGGPGFFKNDFFSYLYEKSDMKNDKNILTLKNKFLIVKTSNIFKNSLNEILNDENMKKQILNLKVVSHVDILNKFYKIFEKNEDKICYGPDEVKYASKINAIDSLLITDKTFRSCDVKTRKEYVQVVQYVKNTGGQVYIFSDNHTSGEQLNSLTGIAAILKFPIFYDINQAHEKGQSTKEDYIKREDTQNDDHKNGDDNKNGDDHKNGDDNKNGDDDNGKKSHDISDIKNIIDTILQSDDITDEQKKYLEIIKKILDLEEDVLNKEKEQLQLNKNIIEVLMGKSDELRNIAVNLKNGNGDNESSQRVDLAQNIVSNLLNFSVQLKNTGNIVYNNIQGQGELLQSIEKNIDKAENDLKKSTSVNTTFTPKNVPNTEQNDQETQTDDDINDSDIDENNNTNDKNNCHMYKKNNCHMYKKNNCKKYFLNSHYNNYLCKKQKKYNKNDMGNKQKDNKKFKLNESMKNHFYNIFVKETVMLKKLYKVLLM</sequence>
<evidence type="ECO:0000256" key="2">
    <source>
        <dbReference type="ARBA" id="ARBA00004496"/>
    </source>
</evidence>
<dbReference type="FunFam" id="3.30.420.60:FF:000006">
    <property type="entry name" value="Protein pelota homolog"/>
    <property type="match status" value="1"/>
</dbReference>
<dbReference type="EMBL" id="KE123780">
    <property type="protein sequence ID" value="EWC89303.1"/>
    <property type="molecule type" value="Genomic_DNA"/>
</dbReference>
<dbReference type="GO" id="GO:0070651">
    <property type="term" value="P:nonfunctional rRNA decay"/>
    <property type="evidence" value="ECO:0007669"/>
    <property type="project" value="TreeGrafter"/>
</dbReference>
<keyword evidence="5" id="KW-0963">Cytoplasm</keyword>
<dbReference type="PANTHER" id="PTHR10853">
    <property type="entry name" value="PELOTA"/>
    <property type="match status" value="1"/>
</dbReference>
<dbReference type="InterPro" id="IPR005140">
    <property type="entry name" value="eRF1_Pelota-like_N"/>
</dbReference>
<name>W7JW68_PLAFO</name>